<feature type="region of interest" description="Disordered" evidence="6">
    <location>
        <begin position="1"/>
        <end position="23"/>
    </location>
</feature>
<reference evidence="8 9" key="1">
    <citation type="submission" date="2018-11" db="EMBL/GenBank/DDBJ databases">
        <title>Genome sequence of Saitozyma podzolica DSM 27192.</title>
        <authorList>
            <person name="Aliyu H."/>
            <person name="Gorte O."/>
            <person name="Ochsenreither K."/>
        </authorList>
    </citation>
    <scope>NUCLEOTIDE SEQUENCE [LARGE SCALE GENOMIC DNA]</scope>
    <source>
        <strain evidence="8 9">DSM 27192</strain>
    </source>
</reference>
<dbReference type="InterPro" id="IPR050815">
    <property type="entry name" value="TF_fung"/>
</dbReference>
<keyword evidence="5" id="KW-0539">Nucleus</keyword>
<keyword evidence="9" id="KW-1185">Reference proteome</keyword>
<dbReference type="PANTHER" id="PTHR47338:SF29">
    <property type="entry name" value="ZN(2)-C6 FUNGAL-TYPE DOMAIN-CONTAINING PROTEIN"/>
    <property type="match status" value="1"/>
</dbReference>
<gene>
    <name evidence="8" type="ORF">EHS25_001694</name>
</gene>
<keyword evidence="2" id="KW-0479">Metal-binding</keyword>
<evidence type="ECO:0000313" key="8">
    <source>
        <dbReference type="EMBL" id="RSH90360.1"/>
    </source>
</evidence>
<evidence type="ECO:0000313" key="9">
    <source>
        <dbReference type="Proteomes" id="UP000279259"/>
    </source>
</evidence>
<evidence type="ECO:0000256" key="6">
    <source>
        <dbReference type="SAM" id="MobiDB-lite"/>
    </source>
</evidence>
<dbReference type="InterPro" id="IPR007219">
    <property type="entry name" value="XnlR_reg_dom"/>
</dbReference>
<evidence type="ECO:0000256" key="2">
    <source>
        <dbReference type="ARBA" id="ARBA00022723"/>
    </source>
</evidence>
<feature type="compositionally biased region" description="Basic and acidic residues" evidence="6">
    <location>
        <begin position="60"/>
        <end position="74"/>
    </location>
</feature>
<comment type="subcellular location">
    <subcellularLocation>
        <location evidence="1">Nucleus</location>
    </subcellularLocation>
</comment>
<dbReference type="Pfam" id="PF04082">
    <property type="entry name" value="Fungal_trans"/>
    <property type="match status" value="1"/>
</dbReference>
<evidence type="ECO:0000256" key="5">
    <source>
        <dbReference type="ARBA" id="ARBA00023242"/>
    </source>
</evidence>
<dbReference type="STRING" id="1890683.A0A427YH07"/>
<dbReference type="GO" id="GO:0008270">
    <property type="term" value="F:zinc ion binding"/>
    <property type="evidence" value="ECO:0007669"/>
    <property type="project" value="InterPro"/>
</dbReference>
<feature type="region of interest" description="Disordered" evidence="6">
    <location>
        <begin position="60"/>
        <end position="105"/>
    </location>
</feature>
<feature type="domain" description="Xylanolytic transcriptional activator regulatory" evidence="7">
    <location>
        <begin position="187"/>
        <end position="392"/>
    </location>
</feature>
<dbReference type="GO" id="GO:0005634">
    <property type="term" value="C:nucleus"/>
    <property type="evidence" value="ECO:0007669"/>
    <property type="project" value="UniProtKB-SubCell"/>
</dbReference>
<evidence type="ECO:0000256" key="4">
    <source>
        <dbReference type="ARBA" id="ARBA00023163"/>
    </source>
</evidence>
<organism evidence="8 9">
    <name type="scientific">Saitozyma podzolica</name>
    <dbReference type="NCBI Taxonomy" id="1890683"/>
    <lineage>
        <taxon>Eukaryota</taxon>
        <taxon>Fungi</taxon>
        <taxon>Dikarya</taxon>
        <taxon>Basidiomycota</taxon>
        <taxon>Agaricomycotina</taxon>
        <taxon>Tremellomycetes</taxon>
        <taxon>Tremellales</taxon>
        <taxon>Trimorphomycetaceae</taxon>
        <taxon>Saitozyma</taxon>
    </lineage>
</organism>
<dbReference type="OrthoDB" id="39175at2759"/>
<evidence type="ECO:0000256" key="3">
    <source>
        <dbReference type="ARBA" id="ARBA00023015"/>
    </source>
</evidence>
<keyword evidence="4" id="KW-0804">Transcription</keyword>
<dbReference type="GO" id="GO:0006351">
    <property type="term" value="P:DNA-templated transcription"/>
    <property type="evidence" value="ECO:0007669"/>
    <property type="project" value="InterPro"/>
</dbReference>
<dbReference type="Proteomes" id="UP000279259">
    <property type="component" value="Unassembled WGS sequence"/>
</dbReference>
<evidence type="ECO:0000259" key="7">
    <source>
        <dbReference type="Pfam" id="PF04082"/>
    </source>
</evidence>
<dbReference type="EMBL" id="RSCD01000011">
    <property type="protein sequence ID" value="RSH90360.1"/>
    <property type="molecule type" value="Genomic_DNA"/>
</dbReference>
<dbReference type="GO" id="GO:0003677">
    <property type="term" value="F:DNA binding"/>
    <property type="evidence" value="ECO:0007669"/>
    <property type="project" value="InterPro"/>
</dbReference>
<dbReference type="AlphaFoldDB" id="A0A427YH07"/>
<dbReference type="GO" id="GO:0000981">
    <property type="term" value="F:DNA-binding transcription factor activity, RNA polymerase II-specific"/>
    <property type="evidence" value="ECO:0007669"/>
    <property type="project" value="InterPro"/>
</dbReference>
<comment type="caution">
    <text evidence="8">The sequence shown here is derived from an EMBL/GenBank/DDBJ whole genome shotgun (WGS) entry which is preliminary data.</text>
</comment>
<feature type="compositionally biased region" description="Polar residues" evidence="6">
    <location>
        <begin position="1"/>
        <end position="13"/>
    </location>
</feature>
<sequence length="633" mass="70368">MSQSPAGSNQQAESGFKSKALKRGDACLACRRRRIECVYDDGKSLGRIARLKERIAELEQHIADQPSERRKEEPEQQVNIPPQDLAHGDHQVSVQHTSLDPPRSQPVVASDLATELPALSVDSFFDSFFQPTAFAPIEVSTQGYDYASNSLASCFDFPSEVVPVTSSGDTSWFDPSDVPNAVRDHLIDLFLSNTGVFNVMLHVPTFCARLSLSRSQRPHPALLYAMYVVGSGRSTRRVLRDLQPRFLEIAQRNISDAVAENDRLVDIIRAQAVLANHFFMTERYSAGYHIAGAAVRLAVSCGLHRIPSAVWKPSPAFNPILFFTLRSGGYALPPPTSPAELGERIFCFWMTYEMDQCTAIAFMWDAFYDPMTITTPLPRPFEEYSMSLVTTADDVPLSSIFDPSVPGKAHNSFKVIRLQALALLNRAIAIRRIPVVIDPSPWDPRFAQLKAALDRFCDNLPTTFRSPWPCWDDGADMPMPRVAVGREAAVVQFLLGNAYLQLWNVNSLEDPNVKAVSIARRVVNLILLFSSQKMSNGYGPFLMTIWNEVAMTLLRETKRLQMEGRALDAMVIDADLDVVTNMLKSWASAAPQTVEATETDVAALNLRMLDSLRAASLEEWAAAVTEARRRGAK</sequence>
<proteinExistence type="predicted"/>
<dbReference type="CDD" id="cd12148">
    <property type="entry name" value="fungal_TF_MHR"/>
    <property type="match status" value="1"/>
</dbReference>
<protein>
    <recommendedName>
        <fullName evidence="7">Xylanolytic transcriptional activator regulatory domain-containing protein</fullName>
    </recommendedName>
</protein>
<evidence type="ECO:0000256" key="1">
    <source>
        <dbReference type="ARBA" id="ARBA00004123"/>
    </source>
</evidence>
<dbReference type="PANTHER" id="PTHR47338">
    <property type="entry name" value="ZN(II)2CYS6 TRANSCRIPTION FACTOR (EUROFUNG)-RELATED"/>
    <property type="match status" value="1"/>
</dbReference>
<name>A0A427YH07_9TREE</name>
<accession>A0A427YH07</accession>
<keyword evidence="3" id="KW-0805">Transcription regulation</keyword>